<feature type="coiled-coil region" evidence="5">
    <location>
        <begin position="57"/>
        <end position="114"/>
    </location>
</feature>
<evidence type="ECO:0000313" key="7">
    <source>
        <dbReference type="EMBL" id="GAA4313485.1"/>
    </source>
</evidence>
<comment type="caution">
    <text evidence="7">The sequence shown here is derived from an EMBL/GenBank/DDBJ whole genome shotgun (WGS) entry which is preliminary data.</text>
</comment>
<proteinExistence type="inferred from homology"/>
<evidence type="ECO:0000256" key="3">
    <source>
        <dbReference type="HAMAP-Rule" id="MF_01151"/>
    </source>
</evidence>
<dbReference type="InterPro" id="IPR009012">
    <property type="entry name" value="GrpE_head"/>
</dbReference>
<feature type="region of interest" description="Disordered" evidence="6">
    <location>
        <begin position="1"/>
        <end position="48"/>
    </location>
</feature>
<keyword evidence="8" id="KW-1185">Reference proteome</keyword>
<keyword evidence="3" id="KW-0346">Stress response</keyword>
<evidence type="ECO:0000256" key="4">
    <source>
        <dbReference type="RuleBase" id="RU004478"/>
    </source>
</evidence>
<keyword evidence="3" id="KW-0963">Cytoplasm</keyword>
<dbReference type="Gene3D" id="2.30.22.10">
    <property type="entry name" value="Head domain of nucleotide exchange factor GrpE"/>
    <property type="match status" value="1"/>
</dbReference>
<dbReference type="PANTHER" id="PTHR21237">
    <property type="entry name" value="GRPE PROTEIN"/>
    <property type="match status" value="1"/>
</dbReference>
<dbReference type="Proteomes" id="UP001501207">
    <property type="component" value="Unassembled WGS sequence"/>
</dbReference>
<dbReference type="Pfam" id="PF01025">
    <property type="entry name" value="GrpE"/>
    <property type="match status" value="1"/>
</dbReference>
<dbReference type="PRINTS" id="PR00773">
    <property type="entry name" value="GRPEPROTEIN"/>
</dbReference>
<evidence type="ECO:0000256" key="2">
    <source>
        <dbReference type="ARBA" id="ARBA00023186"/>
    </source>
</evidence>
<protein>
    <recommendedName>
        <fullName evidence="3">Protein GrpE</fullName>
    </recommendedName>
    <alternativeName>
        <fullName evidence="3">HSP-70 cofactor</fullName>
    </alternativeName>
</protein>
<sequence length="196" mass="21970">MEKDKKEYRETEENDSREWENGDTPGTGDPDVSGGETETAADYAATADASGGKAAELAELKDKYLRLVAEFDNYRKRTSRERVTLIQTANKEVIISLLDIIDDFERALQQMEQSDNIALIHEGIGLIFNKLKSTLQAKGLREMESLHADFDTDLHEAVTEIPAPSEELKGKVVDNLQKGYYLNDQIIRHAKVVVGK</sequence>
<dbReference type="RefSeq" id="WP_344979568.1">
    <property type="nucleotide sequence ID" value="NZ_BAABFN010000005.1"/>
</dbReference>
<feature type="compositionally biased region" description="Low complexity" evidence="6">
    <location>
        <begin position="36"/>
        <end position="48"/>
    </location>
</feature>
<evidence type="ECO:0000313" key="8">
    <source>
        <dbReference type="Proteomes" id="UP001501207"/>
    </source>
</evidence>
<comment type="subcellular location">
    <subcellularLocation>
        <location evidence="3">Cytoplasm</location>
    </subcellularLocation>
</comment>
<dbReference type="HAMAP" id="MF_01151">
    <property type="entry name" value="GrpE"/>
    <property type="match status" value="1"/>
</dbReference>
<dbReference type="CDD" id="cd00446">
    <property type="entry name" value="GrpE"/>
    <property type="match status" value="1"/>
</dbReference>
<gene>
    <name evidence="3" type="primary">grpE</name>
    <name evidence="7" type="ORF">GCM10023143_23780</name>
</gene>
<dbReference type="Gene3D" id="3.90.20.20">
    <property type="match status" value="1"/>
</dbReference>
<evidence type="ECO:0000256" key="5">
    <source>
        <dbReference type="SAM" id="Coils"/>
    </source>
</evidence>
<dbReference type="InterPro" id="IPR000740">
    <property type="entry name" value="GrpE"/>
</dbReference>
<evidence type="ECO:0000256" key="6">
    <source>
        <dbReference type="SAM" id="MobiDB-lite"/>
    </source>
</evidence>
<dbReference type="EMBL" id="BAABFN010000005">
    <property type="protein sequence ID" value="GAA4313485.1"/>
    <property type="molecule type" value="Genomic_DNA"/>
</dbReference>
<keyword evidence="2 3" id="KW-0143">Chaperone</keyword>
<keyword evidence="5" id="KW-0175">Coiled coil</keyword>
<feature type="compositionally biased region" description="Basic and acidic residues" evidence="6">
    <location>
        <begin position="1"/>
        <end position="20"/>
    </location>
</feature>
<dbReference type="PANTHER" id="PTHR21237:SF23">
    <property type="entry name" value="GRPE PROTEIN HOMOLOG, MITOCHONDRIAL"/>
    <property type="match status" value="1"/>
</dbReference>
<dbReference type="InterPro" id="IPR013805">
    <property type="entry name" value="GrpE_CC"/>
</dbReference>
<name>A0ABP8FYU0_9BACT</name>
<reference evidence="8" key="1">
    <citation type="journal article" date="2019" name="Int. J. Syst. Evol. Microbiol.">
        <title>The Global Catalogue of Microorganisms (GCM) 10K type strain sequencing project: providing services to taxonomists for standard genome sequencing and annotation.</title>
        <authorList>
            <consortium name="The Broad Institute Genomics Platform"/>
            <consortium name="The Broad Institute Genome Sequencing Center for Infectious Disease"/>
            <person name="Wu L."/>
            <person name="Ma J."/>
        </authorList>
    </citation>
    <scope>NUCLEOTIDE SEQUENCE [LARGE SCALE GENOMIC DNA]</scope>
    <source>
        <strain evidence="8">JCM 17664</strain>
    </source>
</reference>
<comment type="similarity">
    <text evidence="1 3 4">Belongs to the GrpE family.</text>
</comment>
<dbReference type="SUPFAM" id="SSF51064">
    <property type="entry name" value="Head domain of nucleotide exchange factor GrpE"/>
    <property type="match status" value="1"/>
</dbReference>
<comment type="subunit">
    <text evidence="3">Homodimer.</text>
</comment>
<comment type="function">
    <text evidence="3">Participates actively in the response to hyperosmotic and heat shock by preventing the aggregation of stress-denatured proteins, in association with DnaK and GrpE. It is the nucleotide exchange factor for DnaK and may function as a thermosensor. Unfolded proteins bind initially to DnaJ; upon interaction with the DnaJ-bound protein, DnaK hydrolyzes its bound ATP, resulting in the formation of a stable complex. GrpE releases ADP from DnaK; ATP binding to DnaK triggers the release of the substrate protein, thus completing the reaction cycle. Several rounds of ATP-dependent interactions between DnaJ, DnaK and GrpE are required for fully efficient folding.</text>
</comment>
<evidence type="ECO:0000256" key="1">
    <source>
        <dbReference type="ARBA" id="ARBA00009054"/>
    </source>
</evidence>
<accession>A0ABP8FYU0</accession>
<organism evidence="7 8">
    <name type="scientific">Compostibacter hankyongensis</name>
    <dbReference type="NCBI Taxonomy" id="1007089"/>
    <lineage>
        <taxon>Bacteria</taxon>
        <taxon>Pseudomonadati</taxon>
        <taxon>Bacteroidota</taxon>
        <taxon>Chitinophagia</taxon>
        <taxon>Chitinophagales</taxon>
        <taxon>Chitinophagaceae</taxon>
        <taxon>Compostibacter</taxon>
    </lineage>
</organism>
<dbReference type="SUPFAM" id="SSF58014">
    <property type="entry name" value="Coiled-coil domain of nucleotide exchange factor GrpE"/>
    <property type="match status" value="1"/>
</dbReference>